<evidence type="ECO:0000256" key="6">
    <source>
        <dbReference type="ARBA" id="ARBA00022833"/>
    </source>
</evidence>
<keyword evidence="8" id="KW-0131">Cell cycle</keyword>
<dbReference type="EMBL" id="CADEPM010000003">
    <property type="protein sequence ID" value="CAB3401758.1"/>
    <property type="molecule type" value="Genomic_DNA"/>
</dbReference>
<reference evidence="12 13" key="1">
    <citation type="submission" date="2020-04" db="EMBL/GenBank/DDBJ databases">
        <authorList>
            <person name="Laetsch R D."/>
            <person name="Stevens L."/>
            <person name="Kumar S."/>
            <person name="Blaxter L. M."/>
        </authorList>
    </citation>
    <scope>NUCLEOTIDE SEQUENCE [LARGE SCALE GENOMIC DNA]</scope>
</reference>
<dbReference type="GO" id="GO:0061733">
    <property type="term" value="F:protein-lysine-acetyltransferase activity"/>
    <property type="evidence" value="ECO:0007669"/>
    <property type="project" value="TreeGrafter"/>
</dbReference>
<keyword evidence="3" id="KW-0808">Transferase</keyword>
<dbReference type="GO" id="GO:0000785">
    <property type="term" value="C:chromatin"/>
    <property type="evidence" value="ECO:0007669"/>
    <property type="project" value="TreeGrafter"/>
</dbReference>
<dbReference type="PANTHER" id="PTHR45884">
    <property type="entry name" value="N-ACETYLTRANSFERASE ECO"/>
    <property type="match status" value="1"/>
</dbReference>
<evidence type="ECO:0000313" key="13">
    <source>
        <dbReference type="Proteomes" id="UP000494206"/>
    </source>
</evidence>
<keyword evidence="7" id="KW-0539">Nucleus</keyword>
<keyword evidence="6" id="KW-0862">Zinc</keyword>
<dbReference type="GO" id="GO:0005634">
    <property type="term" value="C:nucleus"/>
    <property type="evidence" value="ECO:0007669"/>
    <property type="project" value="UniProtKB-SubCell"/>
</dbReference>
<dbReference type="GO" id="GO:0008270">
    <property type="term" value="F:zinc ion binding"/>
    <property type="evidence" value="ECO:0007669"/>
    <property type="project" value="UniProtKB-KW"/>
</dbReference>
<evidence type="ECO:0000256" key="5">
    <source>
        <dbReference type="ARBA" id="ARBA00022771"/>
    </source>
</evidence>
<dbReference type="OrthoDB" id="428854at2759"/>
<proteinExistence type="inferred from homology"/>
<dbReference type="GO" id="GO:0007064">
    <property type="term" value="P:mitotic sister chromatid cohesion"/>
    <property type="evidence" value="ECO:0007669"/>
    <property type="project" value="TreeGrafter"/>
</dbReference>
<dbReference type="InterPro" id="IPR016181">
    <property type="entry name" value="Acyl_CoA_acyltransferase"/>
</dbReference>
<evidence type="ECO:0008006" key="14">
    <source>
        <dbReference type="Google" id="ProtNLM"/>
    </source>
</evidence>
<keyword evidence="4" id="KW-0479">Metal-binding</keyword>
<sequence length="300" mass="34776">MGEIVELRKRRITDFFNSAERHTETIKKKRFSFGDAVENLKCPKTKIFDDEKTPKAGRRSSKKILRENDKSQTILDCGQKQIGNIVCPECELVYCVDDMEDCKRHLAYHNRTSSIYPFMVKPGLMAIIEKCAHKTINNHRIVHIGNKSPTVLKLAVEQWLTFVDEAIGYCAVDHIWEEKKRIYVCLSREMPKNEAFVAGIAVIEKLTEAIEEHTRNVIKQDLNGDWIVGVDRIWTHTNLRRKGVARALLDAATAFDRAMEHRRRRLRIAFSDLTRDGQEFAKNYVKSSYPDGDQLYLYDI</sequence>
<comment type="similarity">
    <text evidence="2">Belongs to the acetyltransferase family. ECO subfamily.</text>
</comment>
<keyword evidence="9" id="KW-0012">Acyltransferase</keyword>
<comment type="caution">
    <text evidence="12">The sequence shown here is derived from an EMBL/GenBank/DDBJ whole genome shotgun (WGS) entry which is preliminary data.</text>
</comment>
<feature type="domain" description="N-acetyltransferase ESCO acetyl-transferase" evidence="11">
    <location>
        <begin position="227"/>
        <end position="288"/>
    </location>
</feature>
<evidence type="ECO:0000259" key="11">
    <source>
        <dbReference type="Pfam" id="PF13880"/>
    </source>
</evidence>
<evidence type="ECO:0000256" key="1">
    <source>
        <dbReference type="ARBA" id="ARBA00004123"/>
    </source>
</evidence>
<dbReference type="Proteomes" id="UP000494206">
    <property type="component" value="Unassembled WGS sequence"/>
</dbReference>
<name>A0A8S1EP15_9PELO</name>
<evidence type="ECO:0000256" key="8">
    <source>
        <dbReference type="ARBA" id="ARBA00023306"/>
    </source>
</evidence>
<dbReference type="Pfam" id="PF13878">
    <property type="entry name" value="zf-C2H2_3"/>
    <property type="match status" value="1"/>
</dbReference>
<organism evidence="12 13">
    <name type="scientific">Caenorhabditis bovis</name>
    <dbReference type="NCBI Taxonomy" id="2654633"/>
    <lineage>
        <taxon>Eukaryota</taxon>
        <taxon>Metazoa</taxon>
        <taxon>Ecdysozoa</taxon>
        <taxon>Nematoda</taxon>
        <taxon>Chromadorea</taxon>
        <taxon>Rhabditida</taxon>
        <taxon>Rhabditina</taxon>
        <taxon>Rhabditomorpha</taxon>
        <taxon>Rhabditoidea</taxon>
        <taxon>Rhabditidae</taxon>
        <taxon>Peloderinae</taxon>
        <taxon>Caenorhabditis</taxon>
    </lineage>
</organism>
<evidence type="ECO:0000259" key="10">
    <source>
        <dbReference type="Pfam" id="PF13878"/>
    </source>
</evidence>
<evidence type="ECO:0000256" key="9">
    <source>
        <dbReference type="ARBA" id="ARBA00023315"/>
    </source>
</evidence>
<evidence type="ECO:0000256" key="4">
    <source>
        <dbReference type="ARBA" id="ARBA00022723"/>
    </source>
</evidence>
<evidence type="ECO:0000313" key="12">
    <source>
        <dbReference type="EMBL" id="CAB3401758.1"/>
    </source>
</evidence>
<dbReference type="Pfam" id="PF13880">
    <property type="entry name" value="Acetyltransf_13"/>
    <property type="match status" value="1"/>
</dbReference>
<dbReference type="AlphaFoldDB" id="A0A8S1EP15"/>
<gene>
    <name evidence="12" type="ORF">CBOVIS_LOCUS4460</name>
</gene>
<dbReference type="PANTHER" id="PTHR45884:SF2">
    <property type="entry name" value="N-ACETYLTRANSFERASE ECO"/>
    <property type="match status" value="1"/>
</dbReference>
<dbReference type="SUPFAM" id="SSF55729">
    <property type="entry name" value="Acyl-CoA N-acyltransferases (Nat)"/>
    <property type="match status" value="1"/>
</dbReference>
<keyword evidence="5" id="KW-0863">Zinc-finger</keyword>
<dbReference type="InterPro" id="IPR028009">
    <property type="entry name" value="ESCO_Acetyltransf_dom"/>
</dbReference>
<evidence type="ECO:0000256" key="7">
    <source>
        <dbReference type="ARBA" id="ARBA00023242"/>
    </source>
</evidence>
<keyword evidence="13" id="KW-1185">Reference proteome</keyword>
<evidence type="ECO:0000256" key="3">
    <source>
        <dbReference type="ARBA" id="ARBA00022679"/>
    </source>
</evidence>
<dbReference type="CDD" id="cd04301">
    <property type="entry name" value="NAT_SF"/>
    <property type="match status" value="1"/>
</dbReference>
<protein>
    <recommendedName>
        <fullName evidence="14">N-acetyltransferase domain-containing protein</fullName>
    </recommendedName>
</protein>
<accession>A0A8S1EP15</accession>
<dbReference type="InterPro" id="IPR028005">
    <property type="entry name" value="AcTrfase_ESCO_Znf_dom"/>
</dbReference>
<comment type="subcellular location">
    <subcellularLocation>
        <location evidence="1">Nucleus</location>
    </subcellularLocation>
</comment>
<evidence type="ECO:0000256" key="2">
    <source>
        <dbReference type="ARBA" id="ARBA00005816"/>
    </source>
</evidence>
<feature type="domain" description="N-acetyltransferase ESCO zinc-finger" evidence="10">
    <location>
        <begin position="72"/>
        <end position="111"/>
    </location>
</feature>